<dbReference type="InterPro" id="IPR006076">
    <property type="entry name" value="FAD-dep_OxRdtase"/>
</dbReference>
<dbReference type="RefSeq" id="WP_108969689.1">
    <property type="nucleotide sequence ID" value="NZ_CP022190.1"/>
</dbReference>
<keyword evidence="1" id="KW-0560">Oxidoreductase</keyword>
<name>A0A2U8HIJ0_9RHOB</name>
<dbReference type="GO" id="GO:0016491">
    <property type="term" value="F:oxidoreductase activity"/>
    <property type="evidence" value="ECO:0007669"/>
    <property type="project" value="UniProtKB-KW"/>
</dbReference>
<accession>A0A2U8HIJ0</accession>
<dbReference type="PANTHER" id="PTHR13847:SF287">
    <property type="entry name" value="FAD-DEPENDENT OXIDOREDUCTASE DOMAIN-CONTAINING PROTEIN 1"/>
    <property type="match status" value="1"/>
</dbReference>
<dbReference type="SUPFAM" id="SSF51905">
    <property type="entry name" value="FAD/NAD(P)-binding domain"/>
    <property type="match status" value="1"/>
</dbReference>
<dbReference type="PANTHER" id="PTHR13847">
    <property type="entry name" value="SARCOSINE DEHYDROGENASE-RELATED"/>
    <property type="match status" value="1"/>
</dbReference>
<dbReference type="InterPro" id="IPR036188">
    <property type="entry name" value="FAD/NAD-bd_sf"/>
</dbReference>
<protein>
    <submittedName>
        <fullName evidence="3">FAD-dependent oxidoreductase</fullName>
    </submittedName>
</protein>
<organism evidence="3 4">
    <name type="scientific">Alloyangia pacifica</name>
    <dbReference type="NCBI Taxonomy" id="311180"/>
    <lineage>
        <taxon>Bacteria</taxon>
        <taxon>Pseudomonadati</taxon>
        <taxon>Pseudomonadota</taxon>
        <taxon>Alphaproteobacteria</taxon>
        <taxon>Rhodobacterales</taxon>
        <taxon>Roseobacteraceae</taxon>
        <taxon>Alloyangia</taxon>
    </lineage>
</organism>
<dbReference type="PRINTS" id="PR00411">
    <property type="entry name" value="PNDRDTASEI"/>
</dbReference>
<dbReference type="Pfam" id="PF01266">
    <property type="entry name" value="DAO"/>
    <property type="match status" value="1"/>
</dbReference>
<dbReference type="AlphaFoldDB" id="A0A2U8HIJ0"/>
<feature type="domain" description="FAD dependent oxidoreductase" evidence="2">
    <location>
        <begin position="6"/>
        <end position="350"/>
    </location>
</feature>
<proteinExistence type="predicted"/>
<dbReference type="Gene3D" id="3.50.50.60">
    <property type="entry name" value="FAD/NAD(P)-binding domain"/>
    <property type="match status" value="1"/>
</dbReference>
<dbReference type="OrthoDB" id="9806452at2"/>
<dbReference type="EMBL" id="CP022190">
    <property type="protein sequence ID" value="AWI85737.1"/>
    <property type="molecule type" value="Genomic_DNA"/>
</dbReference>
<reference evidence="3 4" key="1">
    <citation type="submission" date="2017-06" db="EMBL/GenBank/DDBJ databases">
        <title>Yangia sp. YSBP01 complete genome sequence.</title>
        <authorList>
            <person name="Woo J.-H."/>
            <person name="Kim H.-S."/>
        </authorList>
    </citation>
    <scope>NUCLEOTIDE SEQUENCE [LARGE SCALE GENOMIC DNA]</scope>
    <source>
        <strain evidence="3 4">YSBP01</strain>
    </source>
</reference>
<dbReference type="KEGG" id="ypac:CEW88_18815"/>
<dbReference type="GO" id="GO:0005737">
    <property type="term" value="C:cytoplasm"/>
    <property type="evidence" value="ECO:0007669"/>
    <property type="project" value="TreeGrafter"/>
</dbReference>
<dbReference type="Proteomes" id="UP000244915">
    <property type="component" value="Chromosome 2"/>
</dbReference>
<evidence type="ECO:0000259" key="2">
    <source>
        <dbReference type="Pfam" id="PF01266"/>
    </source>
</evidence>
<gene>
    <name evidence="3" type="ORF">CEW88_18815</name>
</gene>
<evidence type="ECO:0000313" key="3">
    <source>
        <dbReference type="EMBL" id="AWI85737.1"/>
    </source>
</evidence>
<evidence type="ECO:0000313" key="4">
    <source>
        <dbReference type="Proteomes" id="UP000244915"/>
    </source>
</evidence>
<evidence type="ECO:0000256" key="1">
    <source>
        <dbReference type="ARBA" id="ARBA00023002"/>
    </source>
</evidence>
<sequence length="375" mass="39392">MKARTDLIVIGGGLHGLSAALQSARRGLRVVLLEGAFTGRHASGATAAGVRSLNRAVEELPLSLEAQAQWEDMTTLVGDDCGFHAGGQVQVAMDADAEARIKARIARLEALGMHHECWIGPDRLAELVPVMQPGALGAAYVARDGSADPHRTIRAFRAACLDTGVEILENHTVTWLAREETRWTVVAGGITHVAPTVVNAAGAWGRQIAKLAGDPLDVGIKNSMMIVTERCEPCLGPVISAQNRKLSFKQTADGTFLIGGGVQGRLRPGGGSASVDFGALSGAMSTTLALFPWVADLRLVRAWAGMEAATADLLPVIGPSRRAPGLIHVFGFSGHGFQLVPSVGRVIADLAETGRTRTELSAFDPGRLATNRKAA</sequence>
<dbReference type="Gene3D" id="3.30.9.10">
    <property type="entry name" value="D-Amino Acid Oxidase, subunit A, domain 2"/>
    <property type="match status" value="1"/>
</dbReference>